<dbReference type="GO" id="GO:0003964">
    <property type="term" value="F:RNA-directed DNA polymerase activity"/>
    <property type="evidence" value="ECO:0007669"/>
    <property type="project" value="UniProtKB-KW"/>
</dbReference>
<dbReference type="CDD" id="cd01651">
    <property type="entry name" value="RT_G2_intron"/>
    <property type="match status" value="1"/>
</dbReference>
<dbReference type="Pfam" id="PF00078">
    <property type="entry name" value="RVT_1"/>
    <property type="match status" value="1"/>
</dbReference>
<evidence type="ECO:0000259" key="1">
    <source>
        <dbReference type="PROSITE" id="PS50878"/>
    </source>
</evidence>
<reference evidence="2 3" key="1">
    <citation type="submission" date="2020-06" db="EMBL/GenBank/DDBJ databases">
        <title>Genomic analysis of Salicibibacter sp. NKC21-4.</title>
        <authorList>
            <person name="Oh Y.J."/>
        </authorList>
    </citation>
    <scope>NUCLEOTIDE SEQUENCE [LARGE SCALE GENOMIC DNA]</scope>
    <source>
        <strain evidence="2 3">NKC21-4</strain>
    </source>
</reference>
<dbReference type="Proteomes" id="UP000595349">
    <property type="component" value="Chromosome"/>
</dbReference>
<keyword evidence="2" id="KW-0548">Nucleotidyltransferase</keyword>
<dbReference type="InterPro" id="IPR030931">
    <property type="entry name" value="Group_II_RT_mat"/>
</dbReference>
<protein>
    <submittedName>
        <fullName evidence="2">Group II intron reverse transcriptase/maturase</fullName>
        <ecNumber evidence="2">2.7.7.49</ecNumber>
    </submittedName>
</protein>
<dbReference type="SUPFAM" id="SSF56672">
    <property type="entry name" value="DNA/RNA polymerases"/>
    <property type="match status" value="1"/>
</dbReference>
<keyword evidence="3" id="KW-1185">Reference proteome</keyword>
<name>A0A7T7CE60_9BACI</name>
<evidence type="ECO:0000313" key="2">
    <source>
        <dbReference type="EMBL" id="QQK78680.1"/>
    </source>
</evidence>
<keyword evidence="2" id="KW-0808">Transferase</keyword>
<keyword evidence="2" id="KW-0695">RNA-directed DNA polymerase</keyword>
<sequence length="432" mass="50926">MKGRVWYSLYDKVFAKANLRDAFVQVKKNGGAPGVDKVTIEAYEMSLEDNLEVLQQKLKEKRYRPKPVRRKMIEKENGKKRPLGIPTVEDRVVQAAIRNILEPIFEEDFLPCSYGFRPNISAHMALDQVSKHLRKGYEYVIDADLQSYFDTIPHDRLETQIRKRVTDGSVIQLIKQFLKAGVMEGNLYEDTPMGAPQGGVLSPLISNIYLHQLDQLMSERGHRIVRFADDFVILCRSQKGAERVRRSVTRYLENDLGLTLHPTKTKVVDVNQEPFTFLGFEFYKHIRRIDPKKEAKFKKRVKEITRRNQTVDLETLIHDRLNPYIRGWANYFGRGHVKGKFQKWDAWIRRRLRMIQLRSWRHVKSLHRVLRHKGWKEDELRGIRMFAWRSSKSPMVHVALDNDYLHQLNLVSLTSVYQKLIPKRDKWEEPHA</sequence>
<accession>A0A7T7CE60</accession>
<dbReference type="PROSITE" id="PS50878">
    <property type="entry name" value="RT_POL"/>
    <property type="match status" value="1"/>
</dbReference>
<feature type="domain" description="Reverse transcriptase" evidence="1">
    <location>
        <begin position="54"/>
        <end position="282"/>
    </location>
</feature>
<dbReference type="InterPro" id="IPR051083">
    <property type="entry name" value="GrpII_Intron_Splice-Mob/Def"/>
</dbReference>
<dbReference type="NCBIfam" id="TIGR04416">
    <property type="entry name" value="group_II_RT_mat"/>
    <property type="match status" value="1"/>
</dbReference>
<gene>
    <name evidence="2" type="primary">ltrA</name>
    <name evidence="2" type="ORF">HUG20_01355</name>
</gene>
<dbReference type="KEGG" id="scib:HUG20_01355"/>
<dbReference type="InterPro" id="IPR013597">
    <property type="entry name" value="Mat_intron_G2"/>
</dbReference>
<dbReference type="PANTHER" id="PTHR34047">
    <property type="entry name" value="NUCLEAR INTRON MATURASE 1, MITOCHONDRIAL-RELATED"/>
    <property type="match status" value="1"/>
</dbReference>
<organism evidence="2 3">
    <name type="scientific">Salicibibacter cibi</name>
    <dbReference type="NCBI Taxonomy" id="2743001"/>
    <lineage>
        <taxon>Bacteria</taxon>
        <taxon>Bacillati</taxon>
        <taxon>Bacillota</taxon>
        <taxon>Bacilli</taxon>
        <taxon>Bacillales</taxon>
        <taxon>Bacillaceae</taxon>
        <taxon>Salicibibacter</taxon>
    </lineage>
</organism>
<dbReference type="EMBL" id="CP054706">
    <property type="protein sequence ID" value="QQK78680.1"/>
    <property type="molecule type" value="Genomic_DNA"/>
</dbReference>
<dbReference type="PANTHER" id="PTHR34047:SF8">
    <property type="entry name" value="PROTEIN YKFC"/>
    <property type="match status" value="1"/>
</dbReference>
<dbReference type="InterPro" id="IPR043502">
    <property type="entry name" value="DNA/RNA_pol_sf"/>
</dbReference>
<dbReference type="EC" id="2.7.7.49" evidence="2"/>
<dbReference type="InterPro" id="IPR000477">
    <property type="entry name" value="RT_dom"/>
</dbReference>
<dbReference type="AlphaFoldDB" id="A0A7T7CE60"/>
<dbReference type="Pfam" id="PF08388">
    <property type="entry name" value="GIIM"/>
    <property type="match status" value="1"/>
</dbReference>
<proteinExistence type="predicted"/>
<dbReference type="RefSeq" id="WP_200087156.1">
    <property type="nucleotide sequence ID" value="NZ_CP054706.1"/>
</dbReference>
<evidence type="ECO:0000313" key="3">
    <source>
        <dbReference type="Proteomes" id="UP000595349"/>
    </source>
</evidence>